<feature type="compositionally biased region" description="Basic and acidic residues" evidence="8">
    <location>
        <begin position="667"/>
        <end position="677"/>
    </location>
</feature>
<evidence type="ECO:0000313" key="11">
    <source>
        <dbReference type="Proteomes" id="UP000284706"/>
    </source>
</evidence>
<keyword evidence="6 7" id="KW-0067">ATP-binding</keyword>
<sequence length="1064" mass="122477">MRQGKNKRSRNNKDADLDMYMNPPTEDLHPESYSRSHTSFHLSEGYRGPSTSGRAPYVPARDMAPRSTHDDEWRLSDLDHERYPYSDHFIRGERNKYEEGMPRSSTGWGSTDSTPYVQARNDWPRRYDNGMAPSSYSESTWSLPPPPHYDGRNPYHERWDQHDSRDQPPDDWVSESSQFIHPPERRQHDWRGNTPRDKRHGQRFQSDSGWDSRRRERTWGGEPARHQEDPLPEQRQHDLEDRSWEPAASWKNANNGDHQHQRGHHGSRTHQSKQKRNQNQKQRRDWRADDGDLNNWTRRDYNRPVNKAPVNQNNFKRKHPRSLSRSLSRSRSPTDSYRSRRSSRGRSRSRSFSPTNKRRRRDSSPVTLRSRSPSERSINRSYTRQGRYPSRSPSPSHTSRSFIERRRSLSPGSSTGSERSRSRSPAIHSRSIHRLPNNHHQPINFTNTPGKNGHTGRKKGDNKGGKGKKHHRKQGEHRHQPQQGDHEFMRMDDRPVNFSMLPPPLTNNGPPPIAISMPPPHVSQSPYGNQDIVHDQGKEWTADSRIDIAGKMRGIAARNAGFKPVGQFNSSLKKFFPDDEEDDMELSPEQPTITNLPGPSIDSQPASFHDALPPRPPTSEEPHFVHQGGVAEPYPPSGHYMTGSNYTGLYMATQVPPGPSNPNVREGSARPGDELLRSEPALNGHSKSPQLTDTREPPSRASHELQSSPSENQEPTSKSEKELYKIVSQVGEGTFGKVYKARNAVSGAYVALKRIRMEAERDGFPVTAMREIKLLQSLRHDNVVRLHEMMVSNGSVYMVFEYMDHDLTGVLSQTQFVFQQEHLKSLCLQMLAGLAYLHRKGVIHRDIKGSNILINNRGELKLADFGLARFYQKRRRADYTNRVITLWYRPPELLFGATVYGPEVDMWSAGYDILYFVGLKSLTRRNRCIMLELFTKKPVFQGNDEIHQLEVIFKILGTPTPERWADVVNLPWYELVKPQHVIPNRFREAFQKWMSPAALDLAERLLTYDPAHRVTALDAMSSAYFHEEKPPPAPPVGLITLQGEWHELETKRERARRRGQQNTS</sequence>
<feature type="compositionally biased region" description="Basic residues" evidence="8">
    <location>
        <begin position="261"/>
        <end position="278"/>
    </location>
</feature>
<dbReference type="CDD" id="cd07840">
    <property type="entry name" value="STKc_CDK9_like"/>
    <property type="match status" value="1"/>
</dbReference>
<feature type="compositionally biased region" description="Polar residues" evidence="8">
    <location>
        <begin position="704"/>
        <end position="716"/>
    </location>
</feature>
<organism evidence="10 11">
    <name type="scientific">Gymnopilus dilepis</name>
    <dbReference type="NCBI Taxonomy" id="231916"/>
    <lineage>
        <taxon>Eukaryota</taxon>
        <taxon>Fungi</taxon>
        <taxon>Dikarya</taxon>
        <taxon>Basidiomycota</taxon>
        <taxon>Agaricomycotina</taxon>
        <taxon>Agaricomycetes</taxon>
        <taxon>Agaricomycetidae</taxon>
        <taxon>Agaricales</taxon>
        <taxon>Agaricineae</taxon>
        <taxon>Hymenogastraceae</taxon>
        <taxon>Gymnopilus</taxon>
    </lineage>
</organism>
<dbReference type="GO" id="GO:0008353">
    <property type="term" value="F:RNA polymerase II CTD heptapeptide repeat kinase activity"/>
    <property type="evidence" value="ECO:0007669"/>
    <property type="project" value="TreeGrafter"/>
</dbReference>
<dbReference type="PANTHER" id="PTHR24056:SF546">
    <property type="entry name" value="CYCLIN-DEPENDENT KINASE 12"/>
    <property type="match status" value="1"/>
</dbReference>
<keyword evidence="11" id="KW-1185">Reference proteome</keyword>
<feature type="region of interest" description="Disordered" evidence="8">
    <location>
        <begin position="1"/>
        <end position="70"/>
    </location>
</feature>
<feature type="compositionally biased region" description="Low complexity" evidence="8">
    <location>
        <begin position="387"/>
        <end position="401"/>
    </location>
</feature>
<dbReference type="EMBL" id="NHYE01005286">
    <property type="protein sequence ID" value="PPQ75129.1"/>
    <property type="molecule type" value="Genomic_DNA"/>
</dbReference>
<proteinExistence type="inferred from homology"/>
<dbReference type="InterPro" id="IPR017441">
    <property type="entry name" value="Protein_kinase_ATP_BS"/>
</dbReference>
<feature type="compositionally biased region" description="Polar residues" evidence="8">
    <location>
        <begin position="589"/>
        <end position="606"/>
    </location>
</feature>
<name>A0A409W9G0_9AGAR</name>
<comment type="caution">
    <text evidence="10">The sequence shown here is derived from an EMBL/GenBank/DDBJ whole genome shotgun (WGS) entry which is preliminary data.</text>
</comment>
<evidence type="ECO:0000256" key="4">
    <source>
        <dbReference type="ARBA" id="ARBA00022741"/>
    </source>
</evidence>
<keyword evidence="4 7" id="KW-0547">Nucleotide-binding</keyword>
<evidence type="ECO:0000256" key="2">
    <source>
        <dbReference type="ARBA" id="ARBA00022527"/>
    </source>
</evidence>
<gene>
    <name evidence="10" type="ORF">CVT26_012090</name>
</gene>
<feature type="region of interest" description="Disordered" evidence="8">
    <location>
        <begin position="573"/>
        <end position="639"/>
    </location>
</feature>
<dbReference type="Gene3D" id="1.10.510.10">
    <property type="entry name" value="Transferase(Phosphotransferase) domain 1"/>
    <property type="match status" value="1"/>
</dbReference>
<feature type="compositionally biased region" description="Low complexity" evidence="8">
    <location>
        <begin position="323"/>
        <end position="336"/>
    </location>
</feature>
<comment type="similarity">
    <text evidence="1">Belongs to the protein kinase superfamily. CMGC Ser/Thr protein kinase family. CDC2/CDKX subfamily.</text>
</comment>
<dbReference type="Proteomes" id="UP000284706">
    <property type="component" value="Unassembled WGS sequence"/>
</dbReference>
<feature type="compositionally biased region" description="Polar residues" evidence="8">
    <location>
        <begin position="103"/>
        <end position="116"/>
    </location>
</feature>
<feature type="compositionally biased region" description="Basic residues" evidence="8">
    <location>
        <begin position="1"/>
        <end position="10"/>
    </location>
</feature>
<reference evidence="10 11" key="1">
    <citation type="journal article" date="2018" name="Evol. Lett.">
        <title>Horizontal gene cluster transfer increased hallucinogenic mushroom diversity.</title>
        <authorList>
            <person name="Reynolds H.T."/>
            <person name="Vijayakumar V."/>
            <person name="Gluck-Thaler E."/>
            <person name="Korotkin H.B."/>
            <person name="Matheny P.B."/>
            <person name="Slot J.C."/>
        </authorList>
    </citation>
    <scope>NUCLEOTIDE SEQUENCE [LARGE SCALE GENOMIC DNA]</scope>
    <source>
        <strain evidence="10 11">SRW20</strain>
    </source>
</reference>
<feature type="compositionally biased region" description="Basic and acidic residues" evidence="8">
    <location>
        <begin position="693"/>
        <end position="703"/>
    </location>
</feature>
<dbReference type="AlphaFoldDB" id="A0A409W9G0"/>
<feature type="compositionally biased region" description="Basic and acidic residues" evidence="8">
    <location>
        <begin position="182"/>
        <end position="196"/>
    </location>
</feature>
<evidence type="ECO:0000313" key="10">
    <source>
        <dbReference type="EMBL" id="PPQ75129.1"/>
    </source>
</evidence>
<dbReference type="FunFam" id="3.30.200.20:FF:000270">
    <property type="entry name" value="Serine/threonine-protein kinase bur1"/>
    <property type="match status" value="1"/>
</dbReference>
<feature type="compositionally biased region" description="Basic residues" evidence="8">
    <location>
        <begin position="339"/>
        <end position="349"/>
    </location>
</feature>
<feature type="compositionally biased region" description="Basic and acidic residues" evidence="8">
    <location>
        <begin position="210"/>
        <end position="244"/>
    </location>
</feature>
<dbReference type="Gene3D" id="3.30.200.20">
    <property type="entry name" value="Phosphorylase Kinase, domain 1"/>
    <property type="match status" value="1"/>
</dbReference>
<dbReference type="InterPro" id="IPR050108">
    <property type="entry name" value="CDK"/>
</dbReference>
<evidence type="ECO:0000256" key="7">
    <source>
        <dbReference type="PROSITE-ProRule" id="PRU10141"/>
    </source>
</evidence>
<dbReference type="GO" id="GO:0032968">
    <property type="term" value="P:positive regulation of transcription elongation by RNA polymerase II"/>
    <property type="evidence" value="ECO:0007669"/>
    <property type="project" value="TreeGrafter"/>
</dbReference>
<dbReference type="InterPro" id="IPR011009">
    <property type="entry name" value="Kinase-like_dom_sf"/>
</dbReference>
<keyword evidence="3" id="KW-0808">Transferase</keyword>
<accession>A0A409W9G0</accession>
<dbReference type="PROSITE" id="PS00107">
    <property type="entry name" value="PROTEIN_KINASE_ATP"/>
    <property type="match status" value="1"/>
</dbReference>
<dbReference type="GO" id="GO:0030332">
    <property type="term" value="F:cyclin binding"/>
    <property type="evidence" value="ECO:0007669"/>
    <property type="project" value="TreeGrafter"/>
</dbReference>
<evidence type="ECO:0000259" key="9">
    <source>
        <dbReference type="PROSITE" id="PS50011"/>
    </source>
</evidence>
<keyword evidence="2" id="KW-0723">Serine/threonine-protein kinase</keyword>
<feature type="compositionally biased region" description="Polar residues" evidence="8">
    <location>
        <begin position="132"/>
        <end position="142"/>
    </location>
</feature>
<evidence type="ECO:0000256" key="5">
    <source>
        <dbReference type="ARBA" id="ARBA00022777"/>
    </source>
</evidence>
<evidence type="ECO:0000256" key="6">
    <source>
        <dbReference type="ARBA" id="ARBA00022840"/>
    </source>
</evidence>
<dbReference type="Pfam" id="PF00069">
    <property type="entry name" value="Pkinase"/>
    <property type="match status" value="1"/>
</dbReference>
<feature type="compositionally biased region" description="Basic and acidic residues" evidence="8">
    <location>
        <begin position="149"/>
        <end position="168"/>
    </location>
</feature>
<dbReference type="GO" id="GO:0008024">
    <property type="term" value="C:cyclin/CDK positive transcription elongation factor complex"/>
    <property type="evidence" value="ECO:0007669"/>
    <property type="project" value="TreeGrafter"/>
</dbReference>
<feature type="region of interest" description="Disordered" evidence="8">
    <location>
        <begin position="89"/>
        <end position="488"/>
    </location>
</feature>
<keyword evidence="5" id="KW-0418">Kinase</keyword>
<dbReference type="SMART" id="SM00220">
    <property type="entry name" value="S_TKc"/>
    <property type="match status" value="1"/>
</dbReference>
<dbReference type="InterPro" id="IPR000719">
    <property type="entry name" value="Prot_kinase_dom"/>
</dbReference>
<feature type="binding site" evidence="7">
    <location>
        <position position="753"/>
    </location>
    <ligand>
        <name>ATP</name>
        <dbReference type="ChEBI" id="CHEBI:30616"/>
    </ligand>
</feature>
<dbReference type="PROSITE" id="PS00108">
    <property type="entry name" value="PROTEIN_KINASE_ST"/>
    <property type="match status" value="1"/>
</dbReference>
<dbReference type="STRING" id="231916.A0A409W9G0"/>
<protein>
    <recommendedName>
        <fullName evidence="9">Protein kinase domain-containing protein</fullName>
    </recommendedName>
</protein>
<dbReference type="SUPFAM" id="SSF56112">
    <property type="entry name" value="Protein kinase-like (PK-like)"/>
    <property type="match status" value="1"/>
</dbReference>
<dbReference type="OrthoDB" id="204883at2759"/>
<dbReference type="GO" id="GO:0005524">
    <property type="term" value="F:ATP binding"/>
    <property type="evidence" value="ECO:0007669"/>
    <property type="project" value="UniProtKB-UniRule"/>
</dbReference>
<feature type="region of interest" description="Disordered" evidence="8">
    <location>
        <begin position="651"/>
        <end position="720"/>
    </location>
</feature>
<dbReference type="InterPro" id="IPR008271">
    <property type="entry name" value="Ser/Thr_kinase_AS"/>
</dbReference>
<feature type="compositionally biased region" description="Polar residues" evidence="8">
    <location>
        <begin position="438"/>
        <end position="450"/>
    </location>
</feature>
<dbReference type="PROSITE" id="PS50011">
    <property type="entry name" value="PROTEIN_KINASE_DOM"/>
    <property type="match status" value="1"/>
</dbReference>
<feature type="domain" description="Protein kinase" evidence="9">
    <location>
        <begin position="724"/>
        <end position="1025"/>
    </location>
</feature>
<dbReference type="InParanoid" id="A0A409W9G0"/>
<feature type="compositionally biased region" description="Basic and acidic residues" evidence="8">
    <location>
        <begin position="89"/>
        <end position="101"/>
    </location>
</feature>
<dbReference type="FunFam" id="1.10.510.10:FF:000624">
    <property type="entry name" value="Mitogen-activated protein kinase"/>
    <property type="match status" value="1"/>
</dbReference>
<feature type="compositionally biased region" description="Basic residues" evidence="8">
    <location>
        <begin position="465"/>
        <end position="476"/>
    </location>
</feature>
<evidence type="ECO:0000256" key="3">
    <source>
        <dbReference type="ARBA" id="ARBA00022679"/>
    </source>
</evidence>
<evidence type="ECO:0000256" key="1">
    <source>
        <dbReference type="ARBA" id="ARBA00006485"/>
    </source>
</evidence>
<dbReference type="PANTHER" id="PTHR24056">
    <property type="entry name" value="CELL DIVISION PROTEIN KINASE"/>
    <property type="match status" value="1"/>
</dbReference>
<evidence type="ECO:0000256" key="8">
    <source>
        <dbReference type="SAM" id="MobiDB-lite"/>
    </source>
</evidence>